<feature type="transmembrane region" description="Helical" evidence="3">
    <location>
        <begin position="220"/>
        <end position="241"/>
    </location>
</feature>
<feature type="transmembrane region" description="Helical" evidence="3">
    <location>
        <begin position="261"/>
        <end position="285"/>
    </location>
</feature>
<feature type="transmembrane region" description="Helical" evidence="3">
    <location>
        <begin position="1162"/>
        <end position="1184"/>
    </location>
</feature>
<dbReference type="InterPro" id="IPR027417">
    <property type="entry name" value="P-loop_NTPase"/>
</dbReference>
<feature type="transmembrane region" description="Helical" evidence="3">
    <location>
        <begin position="1060"/>
        <end position="1085"/>
    </location>
</feature>
<name>A0A9R0DPJ8_SPOFR</name>
<keyword evidence="3" id="KW-1133">Transmembrane helix</keyword>
<dbReference type="GO" id="GO:0016887">
    <property type="term" value="F:ATP hydrolysis activity"/>
    <property type="evidence" value="ECO:0007669"/>
    <property type="project" value="InterPro"/>
</dbReference>
<feature type="transmembrane region" description="Helical" evidence="3">
    <location>
        <begin position="1132"/>
        <end position="1150"/>
    </location>
</feature>
<feature type="transmembrane region" description="Helical" evidence="3">
    <location>
        <begin position="297"/>
        <end position="320"/>
    </location>
</feature>
<accession>A0A9R0DPJ8</accession>
<dbReference type="InterPro" id="IPR026082">
    <property type="entry name" value="ABCA"/>
</dbReference>
<dbReference type="SMART" id="SM00382">
    <property type="entry name" value="AAA"/>
    <property type="match status" value="2"/>
</dbReference>
<feature type="transmembrane region" description="Helical" evidence="3">
    <location>
        <begin position="1018"/>
        <end position="1039"/>
    </location>
</feature>
<feature type="transmembrane region" description="Helical" evidence="3">
    <location>
        <begin position="332"/>
        <end position="349"/>
    </location>
</feature>
<dbReference type="GeneID" id="118266087"/>
<dbReference type="SUPFAM" id="SSF52540">
    <property type="entry name" value="P-loop containing nucleoside triphosphate hydrolases"/>
    <property type="match status" value="2"/>
</dbReference>
<reference evidence="6" key="1">
    <citation type="submission" date="2025-08" db="UniProtKB">
        <authorList>
            <consortium name="RefSeq"/>
        </authorList>
    </citation>
    <scope>IDENTIFICATION</scope>
    <source>
        <tissue evidence="6">Whole larval tissue</tissue>
    </source>
</reference>
<dbReference type="InterPro" id="IPR003593">
    <property type="entry name" value="AAA+_ATPase"/>
</dbReference>
<dbReference type="PROSITE" id="PS50893">
    <property type="entry name" value="ABC_TRANSPORTER_2"/>
    <property type="match status" value="2"/>
</dbReference>
<proteinExistence type="predicted"/>
<feature type="transmembrane region" description="Helical" evidence="3">
    <location>
        <begin position="35"/>
        <end position="53"/>
    </location>
</feature>
<keyword evidence="3" id="KW-0812">Transmembrane</keyword>
<keyword evidence="3" id="KW-0472">Membrane</keyword>
<evidence type="ECO:0000256" key="2">
    <source>
        <dbReference type="ARBA" id="ARBA00022840"/>
    </source>
</evidence>
<feature type="transmembrane region" description="Helical" evidence="3">
    <location>
        <begin position="1097"/>
        <end position="1120"/>
    </location>
</feature>
<dbReference type="PANTHER" id="PTHR19229">
    <property type="entry name" value="ATP-BINDING CASSETTE TRANSPORTER SUBFAMILY A ABCA"/>
    <property type="match status" value="1"/>
</dbReference>
<dbReference type="Proteomes" id="UP000829999">
    <property type="component" value="Chromosome 7"/>
</dbReference>
<dbReference type="Pfam" id="PF00005">
    <property type="entry name" value="ABC_tran"/>
    <property type="match status" value="2"/>
</dbReference>
<evidence type="ECO:0000256" key="3">
    <source>
        <dbReference type="SAM" id="Phobius"/>
    </source>
</evidence>
<keyword evidence="5" id="KW-1185">Reference proteome</keyword>
<sequence>MFRKKVSEYRKRVCIPLLVLMWKYAVVRSHHYCHSFWEIFSGVSVFLLFFFVYQTTKGTSSEPNLNDSVIRVFFTPDNSYTRRLINRAANYLAQNEIETGTNRLWLFESFAYPLDERKFNDSQAVVVVDVKSNATDTGPLDYSIDAITAVQDNRLNKALNGYFHALVTPEKVAPPHVGLLQWAIDKSYIEQRIGKVIVQTVSLITIPKYISEELHTLHKFMIICTIIAPLPFFLSHSATLIMERRSGLRELMKMSGICADILRFSHILETLFIGILYCIPVMILLKITSEPILPNSNFLIISFTIVLHYMNTMSLSFVTTALSQDFHHADCLGFILYMSTFIIDCLWYSYKRSYKLVAYLVCIILPHAPIYLFWDEVLYLESIGVGSTFSNIYNCHSDNLLPVATVWMFFYTHLAFITTLAWYLDLVRPGPFGVSKRWNFLFNKSYWLSHKIKRRIVTLPEMYLAKRDEKYFEKLPPDAAIAIQIYNVSKVFKAKGETLEVSKTDIKALDSVTFDCYQGEITLVLGDNGAGKTTLMHIVAGMIGTTFGAVFVNGINVAHRVMEHHEDLALCTQENIYFKYLTVKENISFFKKLHRNKPDEDQPDFTLDQLLKKLKLYDVADNYGSQLSSGTLRCLQVACVLAVSPDVLVLDEPTTGMDVEVKHRLWDMLFVLRSKKTIIMTTSCLEEAYALADRIVVLNNGVLKCHGSPTFLREAIGTSFNISITIKDRVQMMKLKETVEGIIPNLKSRIEDMRNIVLSLPTKDSDDFPKVFKTLEEKKEEFGIQLIDVGMFMEEVFMEFTDKPDEKYTSQGGIDRSYLAFRSTKLEGIFLLWSRIKLLHTRTYDYLLMKKIQFLVVRLLVPIVCLIIMTLTSNHSLRGTKIFTHHVSADEPIPGVNKLVYNVGPFRKQGLYSGAEKFPGLKLVYAPDIDGEFHNPRSGFSSKEIAGFKVTDRFSKIFHPRDLKSTSESVNIFSNLYMSMFLPSMNNSIRTSYKPILRNNTKKPKIKVPKSVFLCIKWSVWVAILSILPLTPIIILCIVELRRGIRDNHMMAGCNPALHWACKLSAHMGIYTATILGPVIVIGVMLDFDRTFFQFKFLGSILLLIIAFGLAFLSQLYLFSFFLNENLAISQIYVMSIFFGVILPIVSAVLKSEWETSAYVAIPFFIIMIVGRLSPIFAFALGLARLTLQARLNAYCNLNKRKCPNLLVLDEPNFDSDFCCESESMEPYPYLSSYESGYYEFLNLIAHFLIFFSLVVLLEMRIPQYWYEQFTLFDYQAPQSTFYDKTIKKEKTYVRTAIRDRKFDDVLLLVNNVHKEYIHDVRKWAPHKGVRGVNFSVKKEECLAILGGHGAGKSSLLNMLAGNLVMTRGSAYVDGHHIRKNRMKYIHRISLSSSLGGMDGFMTGAQNLIFIAQMRGYEDRIAYKLAFTTLRYLGLHTLPGLVEHYSTGCLRRLSLCGSLVKRPAVVFVDEPMRGIDPTSRLLVAKALQRLVLQPAALIIAETSVAWRILQTVFTRIAVMSKGQLALIGPAQEVLEFIATGYTVRIKLRTMTAYRQDKFHALLADDESAASISDTEDVHSAKSVVFASNITDLRKDFLKEFPTGRQTGEHLSMLYFYIHEEPEQKQQLYSNMFAKLQQLKEKYDDVVEDYYLNATTIEDVYLRLQNEKAPKNERRRSSSVLVN</sequence>
<dbReference type="PANTHER" id="PTHR19229:SF250">
    <property type="entry name" value="ABC TRANSPORTER DOMAIN-CONTAINING PROTEIN-RELATED"/>
    <property type="match status" value="1"/>
</dbReference>
<dbReference type="GO" id="GO:0016020">
    <property type="term" value="C:membrane"/>
    <property type="evidence" value="ECO:0007669"/>
    <property type="project" value="InterPro"/>
</dbReference>
<feature type="transmembrane region" description="Helical" evidence="3">
    <location>
        <begin position="1241"/>
        <end position="1258"/>
    </location>
</feature>
<dbReference type="Gene3D" id="3.40.50.300">
    <property type="entry name" value="P-loop containing nucleotide triphosphate hydrolases"/>
    <property type="match status" value="2"/>
</dbReference>
<feature type="transmembrane region" description="Helical" evidence="3">
    <location>
        <begin position="406"/>
        <end position="427"/>
    </location>
</feature>
<protein>
    <submittedName>
        <fullName evidence="6">Cholesterol transporter ABCA5 isoform X1</fullName>
    </submittedName>
</protein>
<dbReference type="GO" id="GO:0140359">
    <property type="term" value="F:ABC-type transporter activity"/>
    <property type="evidence" value="ECO:0007669"/>
    <property type="project" value="InterPro"/>
</dbReference>
<gene>
    <name evidence="6" type="primary">LOC118266087</name>
</gene>
<dbReference type="GO" id="GO:0005524">
    <property type="term" value="F:ATP binding"/>
    <property type="evidence" value="ECO:0007669"/>
    <property type="project" value="UniProtKB-KW"/>
</dbReference>
<dbReference type="OrthoDB" id="10255969at2759"/>
<organism evidence="5 6">
    <name type="scientific">Spodoptera frugiperda</name>
    <name type="common">Fall armyworm</name>
    <dbReference type="NCBI Taxonomy" id="7108"/>
    <lineage>
        <taxon>Eukaryota</taxon>
        <taxon>Metazoa</taxon>
        <taxon>Ecdysozoa</taxon>
        <taxon>Arthropoda</taxon>
        <taxon>Hexapoda</taxon>
        <taxon>Insecta</taxon>
        <taxon>Pterygota</taxon>
        <taxon>Neoptera</taxon>
        <taxon>Endopterygota</taxon>
        <taxon>Lepidoptera</taxon>
        <taxon>Glossata</taxon>
        <taxon>Ditrysia</taxon>
        <taxon>Noctuoidea</taxon>
        <taxon>Noctuidae</taxon>
        <taxon>Amphipyrinae</taxon>
        <taxon>Spodoptera</taxon>
    </lineage>
</organism>
<dbReference type="RefSeq" id="XP_050550869.1">
    <property type="nucleotide sequence ID" value="XM_050694912.1"/>
</dbReference>
<feature type="domain" description="ABC transporter" evidence="4">
    <location>
        <begin position="483"/>
        <end position="725"/>
    </location>
</feature>
<keyword evidence="1" id="KW-0547">Nucleotide-binding</keyword>
<feature type="domain" description="ABC transporter" evidence="4">
    <location>
        <begin position="1308"/>
        <end position="1546"/>
    </location>
</feature>
<evidence type="ECO:0000259" key="4">
    <source>
        <dbReference type="PROSITE" id="PS50893"/>
    </source>
</evidence>
<dbReference type="InterPro" id="IPR003439">
    <property type="entry name" value="ABC_transporter-like_ATP-bd"/>
</dbReference>
<evidence type="ECO:0000313" key="6">
    <source>
        <dbReference type="RefSeq" id="XP_050550869.1"/>
    </source>
</evidence>
<evidence type="ECO:0000313" key="5">
    <source>
        <dbReference type="Proteomes" id="UP000829999"/>
    </source>
</evidence>
<keyword evidence="2" id="KW-0067">ATP-binding</keyword>
<evidence type="ECO:0000256" key="1">
    <source>
        <dbReference type="ARBA" id="ARBA00022741"/>
    </source>
</evidence>
<feature type="transmembrane region" description="Helical" evidence="3">
    <location>
        <begin position="852"/>
        <end position="871"/>
    </location>
</feature>